<sequence>MNTQQPAAQLGAAIDALGRDLALYGTGRQEHELPSGAQLRALFTGGLQLVSALRRAFANTEDPRLALEMAMCAQQLSFEATRMELAAADRTSATAAHTLAQSELDQLRGAPADTEQPAERATGRTSYKNPAELLAAWTGRTYGSMHRTLLDAQDLIGRRSPSGAQLPPRFPHLAKKFQDPDADPCTVRLVSAKLAKAEPKDRTFEGVSTEATLRHADGRTLDEHAAAAVENEFTAAAALKAVANLITDAAHQGGQDGQDDPPPRIRRGLFPLPVTNPYERRYLLCVSALEGALIDSFRAHASNPRTQAGQAARKNPDSARPDAAHPGAASREDQAPANGADDSAGSFQEGSILDLLPEGEGTRWNDDDEFVDEAAPAERAVNGLLDLLQYEYFENFSYPRQDPPPDENPARNRRRIRPQLIAHLQIDDLRNIAAAHAETQNGVALPPAALRRMLCDAELIPAVFNSKGALLDYGRAVRLVPEAVQKAVLARDRRCIVPGCTAAVEQLQFHHIKPFSQGGSTSAGNTVPGCGTHHMEMDLGLIKVFWVQGLPWVLLPRDRDPQQLLRRNYCPDGVPKHIAPPQG</sequence>
<organism evidence="3 4">
    <name type="scientific">Glutamicibacter uratoxydans</name>
    <name type="common">Arthrobacter uratoxydans</name>
    <dbReference type="NCBI Taxonomy" id="43667"/>
    <lineage>
        <taxon>Bacteria</taxon>
        <taxon>Bacillati</taxon>
        <taxon>Actinomycetota</taxon>
        <taxon>Actinomycetes</taxon>
        <taxon>Micrococcales</taxon>
        <taxon>Micrococcaceae</taxon>
        <taxon>Glutamicibacter</taxon>
    </lineage>
</organism>
<evidence type="ECO:0000313" key="3">
    <source>
        <dbReference type="EMBL" id="GED05626.1"/>
    </source>
</evidence>
<dbReference type="AlphaFoldDB" id="A0A4Y4DL01"/>
<keyword evidence="4" id="KW-1185">Reference proteome</keyword>
<feature type="region of interest" description="Disordered" evidence="1">
    <location>
        <begin position="303"/>
        <end position="347"/>
    </location>
</feature>
<dbReference type="InterPro" id="IPR003615">
    <property type="entry name" value="HNH_nuc"/>
</dbReference>
<proteinExistence type="predicted"/>
<feature type="region of interest" description="Disordered" evidence="1">
    <location>
        <begin position="251"/>
        <end position="270"/>
    </location>
</feature>
<dbReference type="RefSeq" id="WP_141362897.1">
    <property type="nucleotide sequence ID" value="NZ_BAAAJL010000007.1"/>
</dbReference>
<feature type="domain" description="HNH nuclease" evidence="2">
    <location>
        <begin position="483"/>
        <end position="535"/>
    </location>
</feature>
<reference evidence="3 4" key="1">
    <citation type="submission" date="2019-06" db="EMBL/GenBank/DDBJ databases">
        <title>Whole genome shotgun sequence of Glutamicibacter uratoxydans NBRC 15515.</title>
        <authorList>
            <person name="Hosoyama A."/>
            <person name="Uohara A."/>
            <person name="Ohji S."/>
            <person name="Ichikawa N."/>
        </authorList>
    </citation>
    <scope>NUCLEOTIDE SEQUENCE [LARGE SCALE GENOMIC DNA]</scope>
    <source>
        <strain evidence="3 4">NBRC 15515</strain>
    </source>
</reference>
<gene>
    <name evidence="3" type="ORF">AUR04nite_11580</name>
</gene>
<feature type="compositionally biased region" description="Basic and acidic residues" evidence="1">
    <location>
        <begin position="314"/>
        <end position="323"/>
    </location>
</feature>
<dbReference type="Gene3D" id="1.10.30.50">
    <property type="match status" value="1"/>
</dbReference>
<dbReference type="EMBL" id="BJNY01000006">
    <property type="protein sequence ID" value="GED05626.1"/>
    <property type="molecule type" value="Genomic_DNA"/>
</dbReference>
<dbReference type="Proteomes" id="UP000316612">
    <property type="component" value="Unassembled WGS sequence"/>
</dbReference>
<evidence type="ECO:0000256" key="1">
    <source>
        <dbReference type="SAM" id="MobiDB-lite"/>
    </source>
</evidence>
<protein>
    <recommendedName>
        <fullName evidence="2">HNH nuclease domain-containing protein</fullName>
    </recommendedName>
</protein>
<feature type="region of interest" description="Disordered" evidence="1">
    <location>
        <begin position="104"/>
        <end position="125"/>
    </location>
</feature>
<dbReference type="SMART" id="SM00507">
    <property type="entry name" value="HNHc"/>
    <property type="match status" value="1"/>
</dbReference>
<dbReference type="CDD" id="cd00085">
    <property type="entry name" value="HNHc"/>
    <property type="match status" value="1"/>
</dbReference>
<evidence type="ECO:0000259" key="2">
    <source>
        <dbReference type="SMART" id="SM00507"/>
    </source>
</evidence>
<name>A0A4Y4DL01_GLUUR</name>
<evidence type="ECO:0000313" key="4">
    <source>
        <dbReference type="Proteomes" id="UP000316612"/>
    </source>
</evidence>
<dbReference type="OrthoDB" id="5177627at2"/>
<comment type="caution">
    <text evidence="3">The sequence shown here is derived from an EMBL/GenBank/DDBJ whole genome shotgun (WGS) entry which is preliminary data.</text>
</comment>
<accession>A0A4Y4DL01</accession>